<sequence length="187" mass="19186">MSTPVITPAARAAAKPPLAAPAATGVAVVLALALIALGIVAARDALIAIGAISGSAWIAAALNFLHGLTAQTWMLPAGLATAVLGISVVFVAVKPRRRTHLALRVPATWIRRRDIVQLARSAARAITGVSTVTAAGSARTITLAVTPLAGYDTTALKDTVRTAVDDALTELARPPRVRVRVKEQGPS</sequence>
<accession>A0ABT3CEV0</accession>
<evidence type="ECO:0000313" key="4">
    <source>
        <dbReference type="Proteomes" id="UP001526201"/>
    </source>
</evidence>
<organism evidence="3 4">
    <name type="scientific">Mycolicibacterium komossense</name>
    <dbReference type="NCBI Taxonomy" id="1779"/>
    <lineage>
        <taxon>Bacteria</taxon>
        <taxon>Bacillati</taxon>
        <taxon>Actinomycetota</taxon>
        <taxon>Actinomycetes</taxon>
        <taxon>Mycobacteriales</taxon>
        <taxon>Mycobacteriaceae</taxon>
        <taxon>Mycolicibacterium</taxon>
    </lineage>
</organism>
<keyword evidence="1" id="KW-1133">Transmembrane helix</keyword>
<evidence type="ECO:0000256" key="1">
    <source>
        <dbReference type="SAM" id="Phobius"/>
    </source>
</evidence>
<gene>
    <name evidence="3" type="ORF">H7J73_18550</name>
</gene>
<evidence type="ECO:0000259" key="2">
    <source>
        <dbReference type="Pfam" id="PF19803"/>
    </source>
</evidence>
<dbReference type="EMBL" id="JACKTY010000031">
    <property type="protein sequence ID" value="MCV7228017.1"/>
    <property type="molecule type" value="Genomic_DNA"/>
</dbReference>
<proteinExistence type="predicted"/>
<feature type="transmembrane region" description="Helical" evidence="1">
    <location>
        <begin position="73"/>
        <end position="93"/>
    </location>
</feature>
<feature type="transmembrane region" description="Helical" evidence="1">
    <location>
        <begin position="46"/>
        <end position="67"/>
    </location>
</feature>
<comment type="caution">
    <text evidence="3">The sequence shown here is derived from an EMBL/GenBank/DDBJ whole genome shotgun (WGS) entry which is preliminary data.</text>
</comment>
<dbReference type="RefSeq" id="WP_264069072.1">
    <property type="nucleotide sequence ID" value="NZ_JACKTY010000031.1"/>
</dbReference>
<evidence type="ECO:0000313" key="3">
    <source>
        <dbReference type="EMBL" id="MCV7228017.1"/>
    </source>
</evidence>
<keyword evidence="1" id="KW-0812">Transmembrane</keyword>
<feature type="transmembrane region" description="Helical" evidence="1">
    <location>
        <begin position="18"/>
        <end position="39"/>
    </location>
</feature>
<reference evidence="3 4" key="1">
    <citation type="journal article" date="2022" name="BMC Genomics">
        <title>Comparative genome analysis of mycobacteria focusing on tRNA and non-coding RNA.</title>
        <authorList>
            <person name="Behra P.R.K."/>
            <person name="Pettersson B.M.F."/>
            <person name="Ramesh M."/>
            <person name="Das S."/>
            <person name="Dasgupta S."/>
            <person name="Kirsebom L.A."/>
        </authorList>
    </citation>
    <scope>NUCLEOTIDE SEQUENCE [LARGE SCALE GENOMIC DNA]</scope>
    <source>
        <strain evidence="3 4">DSM 44078</strain>
    </source>
</reference>
<protein>
    <recommendedName>
        <fullName evidence="2">DUF6286 domain-containing protein</fullName>
    </recommendedName>
</protein>
<keyword evidence="1" id="KW-0472">Membrane</keyword>
<feature type="domain" description="DUF6286" evidence="2">
    <location>
        <begin position="83"/>
        <end position="182"/>
    </location>
</feature>
<dbReference type="Proteomes" id="UP001526201">
    <property type="component" value="Unassembled WGS sequence"/>
</dbReference>
<dbReference type="Pfam" id="PF19803">
    <property type="entry name" value="DUF6286"/>
    <property type="match status" value="1"/>
</dbReference>
<keyword evidence="4" id="KW-1185">Reference proteome</keyword>
<name>A0ABT3CEV0_9MYCO</name>
<dbReference type="InterPro" id="IPR046253">
    <property type="entry name" value="DUF6286"/>
</dbReference>